<keyword evidence="2" id="KW-1133">Transmembrane helix</keyword>
<evidence type="ECO:0000313" key="3">
    <source>
        <dbReference type="EMBL" id="KAF5958282.1"/>
    </source>
</evidence>
<feature type="region of interest" description="Disordered" evidence="1">
    <location>
        <begin position="163"/>
        <end position="203"/>
    </location>
</feature>
<reference evidence="4" key="1">
    <citation type="journal article" date="2020" name="Nat. Commun.">
        <title>Genome assembly of wild tea tree DASZ reveals pedigree and selection history of tea varieties.</title>
        <authorList>
            <person name="Zhang W."/>
            <person name="Zhang Y."/>
            <person name="Qiu H."/>
            <person name="Guo Y."/>
            <person name="Wan H."/>
            <person name="Zhang X."/>
            <person name="Scossa F."/>
            <person name="Alseekh S."/>
            <person name="Zhang Q."/>
            <person name="Wang P."/>
            <person name="Xu L."/>
            <person name="Schmidt M.H."/>
            <person name="Jia X."/>
            <person name="Li D."/>
            <person name="Zhu A."/>
            <person name="Guo F."/>
            <person name="Chen W."/>
            <person name="Ni D."/>
            <person name="Usadel B."/>
            <person name="Fernie A.R."/>
            <person name="Wen W."/>
        </authorList>
    </citation>
    <scope>NUCLEOTIDE SEQUENCE [LARGE SCALE GENOMIC DNA]</scope>
    <source>
        <strain evidence="4">cv. G240</strain>
    </source>
</reference>
<proteinExistence type="predicted"/>
<dbReference type="EMBL" id="JACBKZ010000002">
    <property type="protein sequence ID" value="KAF5958282.1"/>
    <property type="molecule type" value="Genomic_DNA"/>
</dbReference>
<keyword evidence="2" id="KW-0812">Transmembrane</keyword>
<name>A0A7J7HZP7_CAMSI</name>
<gene>
    <name evidence="3" type="ORF">HYC85_005507</name>
</gene>
<feature type="compositionally biased region" description="Polar residues" evidence="1">
    <location>
        <begin position="187"/>
        <end position="203"/>
    </location>
</feature>
<dbReference type="Proteomes" id="UP000593564">
    <property type="component" value="Unassembled WGS sequence"/>
</dbReference>
<protein>
    <submittedName>
        <fullName evidence="3">Uncharacterized protein</fullName>
    </submittedName>
</protein>
<accession>A0A7J7HZP7</accession>
<feature type="compositionally biased region" description="Pro residues" evidence="1">
    <location>
        <begin position="169"/>
        <end position="179"/>
    </location>
</feature>
<keyword evidence="4" id="KW-1185">Reference proteome</keyword>
<reference evidence="3 4" key="2">
    <citation type="submission" date="2020-07" db="EMBL/GenBank/DDBJ databases">
        <title>Genome assembly of wild tea tree DASZ reveals pedigree and selection history of tea varieties.</title>
        <authorList>
            <person name="Zhang W."/>
        </authorList>
    </citation>
    <scope>NUCLEOTIDE SEQUENCE [LARGE SCALE GENOMIC DNA]</scope>
    <source>
        <strain evidence="4">cv. G240</strain>
        <tissue evidence="3">Leaf</tissue>
    </source>
</reference>
<feature type="transmembrane region" description="Helical" evidence="2">
    <location>
        <begin position="115"/>
        <end position="138"/>
    </location>
</feature>
<sequence length="220" mass="24218">MNSCSSSSHGNMVGGPCTCGVFHTQSNSFSMLFPKDFDEQEADMYSFTSSSSLLLLRLLHLLIALSLLELHRLAAVRVLRSESTTMIDSYPAFVGTYYSRRSTLLRRRQLTTRPAVEAAVVIRYLLGVVLTATPLLLLSGGTVQEALSRFAMLVEFDSRRKKGEQLQLQPPPPSPPPPLAAELHQHNGLSSTHAKQQFMGPTSSSTSYLYMVSLCVYSIS</sequence>
<evidence type="ECO:0000256" key="2">
    <source>
        <dbReference type="SAM" id="Phobius"/>
    </source>
</evidence>
<feature type="transmembrane region" description="Helical" evidence="2">
    <location>
        <begin position="53"/>
        <end position="70"/>
    </location>
</feature>
<comment type="caution">
    <text evidence="3">The sequence shown here is derived from an EMBL/GenBank/DDBJ whole genome shotgun (WGS) entry which is preliminary data.</text>
</comment>
<keyword evidence="2" id="KW-0472">Membrane</keyword>
<evidence type="ECO:0000313" key="4">
    <source>
        <dbReference type="Proteomes" id="UP000593564"/>
    </source>
</evidence>
<evidence type="ECO:0000256" key="1">
    <source>
        <dbReference type="SAM" id="MobiDB-lite"/>
    </source>
</evidence>
<dbReference type="AlphaFoldDB" id="A0A7J7HZP7"/>
<organism evidence="3 4">
    <name type="scientific">Camellia sinensis</name>
    <name type="common">Tea plant</name>
    <name type="synonym">Thea sinensis</name>
    <dbReference type="NCBI Taxonomy" id="4442"/>
    <lineage>
        <taxon>Eukaryota</taxon>
        <taxon>Viridiplantae</taxon>
        <taxon>Streptophyta</taxon>
        <taxon>Embryophyta</taxon>
        <taxon>Tracheophyta</taxon>
        <taxon>Spermatophyta</taxon>
        <taxon>Magnoliopsida</taxon>
        <taxon>eudicotyledons</taxon>
        <taxon>Gunneridae</taxon>
        <taxon>Pentapetalae</taxon>
        <taxon>asterids</taxon>
        <taxon>Ericales</taxon>
        <taxon>Theaceae</taxon>
        <taxon>Camellia</taxon>
    </lineage>
</organism>